<feature type="transmembrane region" description="Helical" evidence="8">
    <location>
        <begin position="187"/>
        <end position="208"/>
    </location>
</feature>
<evidence type="ECO:0000256" key="3">
    <source>
        <dbReference type="ARBA" id="ARBA00022448"/>
    </source>
</evidence>
<keyword evidence="5 8" id="KW-0812">Transmembrane</keyword>
<dbReference type="InterPro" id="IPR052017">
    <property type="entry name" value="TSUP"/>
</dbReference>
<name>A0AAU7JYZ6_9MICO</name>
<sequence length="240" mass="24465">MDPLTLVVAAVAAFALAVLSAVAGFGGGVLLLPVFAGLFGLRVAVPVLTIAQLVSNGSRVAFNHRHLDWALIRNFAIGAVPTAVIAGIVFVTAPLGGLQRLLGVFLILSVVWRRMRPSPRAPSARGFIGVGAASGVGSALLGSVGPMTAPFFLAYGLVKDAYIGTEAASAITLHAAKLVAYGTGDLLTSRVLVLGAVLAPATMAGALVGKHLVRRISDRVFVVLVEAGLVVAGVVLFLDL</sequence>
<comment type="similarity">
    <text evidence="2 8">Belongs to the 4-toluene sulfonate uptake permease (TSUP) (TC 2.A.102) family.</text>
</comment>
<keyword evidence="4 8" id="KW-1003">Cell membrane</keyword>
<dbReference type="RefSeq" id="WP_406833072.1">
    <property type="nucleotide sequence ID" value="NZ_CP157483.1"/>
</dbReference>
<keyword evidence="3" id="KW-0813">Transport</keyword>
<evidence type="ECO:0000256" key="4">
    <source>
        <dbReference type="ARBA" id="ARBA00022475"/>
    </source>
</evidence>
<feature type="transmembrane region" description="Helical" evidence="8">
    <location>
        <begin position="71"/>
        <end position="91"/>
    </location>
</feature>
<evidence type="ECO:0000256" key="5">
    <source>
        <dbReference type="ARBA" id="ARBA00022692"/>
    </source>
</evidence>
<evidence type="ECO:0000256" key="1">
    <source>
        <dbReference type="ARBA" id="ARBA00004651"/>
    </source>
</evidence>
<dbReference type="Pfam" id="PF01925">
    <property type="entry name" value="TauE"/>
    <property type="match status" value="1"/>
</dbReference>
<dbReference type="AlphaFoldDB" id="A0AAU7JYZ6"/>
<feature type="transmembrane region" description="Helical" evidence="8">
    <location>
        <begin position="127"/>
        <end position="149"/>
    </location>
</feature>
<reference evidence="9" key="1">
    <citation type="submission" date="2024-05" db="EMBL/GenBank/DDBJ databases">
        <authorList>
            <person name="Kim S."/>
            <person name="Heo J."/>
            <person name="Choi H."/>
            <person name="Choi Y."/>
            <person name="Kwon S.-W."/>
            <person name="Kim Y."/>
        </authorList>
    </citation>
    <scope>NUCLEOTIDE SEQUENCE</scope>
    <source>
        <strain evidence="9">KACC 23699</strain>
    </source>
</reference>
<feature type="transmembrane region" description="Helical" evidence="8">
    <location>
        <begin position="30"/>
        <end position="51"/>
    </location>
</feature>
<gene>
    <name evidence="9" type="ORF">ABEG17_09640</name>
</gene>
<comment type="subcellular location">
    <subcellularLocation>
        <location evidence="1 8">Cell membrane</location>
        <topology evidence="1 8">Multi-pass membrane protein</topology>
    </subcellularLocation>
</comment>
<evidence type="ECO:0000313" key="9">
    <source>
        <dbReference type="EMBL" id="XBO45570.1"/>
    </source>
</evidence>
<dbReference type="EMBL" id="CP157483">
    <property type="protein sequence ID" value="XBO45570.1"/>
    <property type="molecule type" value="Genomic_DNA"/>
</dbReference>
<evidence type="ECO:0000256" key="8">
    <source>
        <dbReference type="RuleBase" id="RU363041"/>
    </source>
</evidence>
<keyword evidence="6 8" id="KW-1133">Transmembrane helix</keyword>
<keyword evidence="7 8" id="KW-0472">Membrane</keyword>
<dbReference type="GO" id="GO:0005886">
    <property type="term" value="C:plasma membrane"/>
    <property type="evidence" value="ECO:0007669"/>
    <property type="project" value="UniProtKB-SubCell"/>
</dbReference>
<protein>
    <recommendedName>
        <fullName evidence="8">Probable membrane transporter protein</fullName>
    </recommendedName>
</protein>
<feature type="transmembrane region" description="Helical" evidence="8">
    <location>
        <begin position="220"/>
        <end position="238"/>
    </location>
</feature>
<accession>A0AAU7JYZ6</accession>
<organism evidence="9">
    <name type="scientific">Pedococcus sp. KACC 23699</name>
    <dbReference type="NCBI Taxonomy" id="3149228"/>
    <lineage>
        <taxon>Bacteria</taxon>
        <taxon>Bacillati</taxon>
        <taxon>Actinomycetota</taxon>
        <taxon>Actinomycetes</taxon>
        <taxon>Micrococcales</taxon>
        <taxon>Intrasporangiaceae</taxon>
        <taxon>Pedococcus</taxon>
    </lineage>
</organism>
<proteinExistence type="inferred from homology"/>
<evidence type="ECO:0000256" key="6">
    <source>
        <dbReference type="ARBA" id="ARBA00022989"/>
    </source>
</evidence>
<dbReference type="PANTHER" id="PTHR30269:SF37">
    <property type="entry name" value="MEMBRANE TRANSPORTER PROTEIN"/>
    <property type="match status" value="1"/>
</dbReference>
<evidence type="ECO:0000256" key="7">
    <source>
        <dbReference type="ARBA" id="ARBA00023136"/>
    </source>
</evidence>
<dbReference type="PANTHER" id="PTHR30269">
    <property type="entry name" value="TRANSMEMBRANE PROTEIN YFCA"/>
    <property type="match status" value="1"/>
</dbReference>
<dbReference type="InterPro" id="IPR002781">
    <property type="entry name" value="TM_pro_TauE-like"/>
</dbReference>
<feature type="transmembrane region" description="Helical" evidence="8">
    <location>
        <begin position="97"/>
        <end position="115"/>
    </location>
</feature>
<evidence type="ECO:0000256" key="2">
    <source>
        <dbReference type="ARBA" id="ARBA00009142"/>
    </source>
</evidence>